<dbReference type="PANTHER" id="PTHR44140:SF2">
    <property type="entry name" value="LD25575P"/>
    <property type="match status" value="1"/>
</dbReference>
<dbReference type="PANTHER" id="PTHR44140">
    <property type="entry name" value="LD25575P"/>
    <property type="match status" value="1"/>
</dbReference>
<feature type="region of interest" description="Disordered" evidence="4">
    <location>
        <begin position="120"/>
        <end position="577"/>
    </location>
</feature>
<dbReference type="SMART" id="SM00271">
    <property type="entry name" value="DnaJ"/>
    <property type="match status" value="1"/>
</dbReference>
<name>A0AA39UZU2_9LECA</name>
<reference evidence="6" key="1">
    <citation type="submission" date="2023-03" db="EMBL/GenBank/DDBJ databases">
        <title>Complete genome of Cladonia borealis.</title>
        <authorList>
            <person name="Park H."/>
        </authorList>
    </citation>
    <scope>NUCLEOTIDE SEQUENCE</scope>
    <source>
        <strain evidence="6">ANT050790</strain>
    </source>
</reference>
<dbReference type="GO" id="GO:0051087">
    <property type="term" value="F:protein-folding chaperone binding"/>
    <property type="evidence" value="ECO:0007669"/>
    <property type="project" value="TreeGrafter"/>
</dbReference>
<dbReference type="InterPro" id="IPR001623">
    <property type="entry name" value="DnaJ_domain"/>
</dbReference>
<protein>
    <recommendedName>
        <fullName evidence="5">J domain-containing protein</fullName>
    </recommendedName>
</protein>
<dbReference type="InterPro" id="IPR051727">
    <property type="entry name" value="DnaJ_C3_Co-chaperones"/>
</dbReference>
<feature type="compositionally biased region" description="Polar residues" evidence="4">
    <location>
        <begin position="382"/>
        <end position="402"/>
    </location>
</feature>
<evidence type="ECO:0000256" key="1">
    <source>
        <dbReference type="ARBA" id="ARBA00004240"/>
    </source>
</evidence>
<dbReference type="Proteomes" id="UP001166286">
    <property type="component" value="Unassembled WGS sequence"/>
</dbReference>
<evidence type="ECO:0000256" key="2">
    <source>
        <dbReference type="ARBA" id="ARBA00022729"/>
    </source>
</evidence>
<feature type="compositionally biased region" description="Basic and acidic residues" evidence="4">
    <location>
        <begin position="283"/>
        <end position="300"/>
    </location>
</feature>
<dbReference type="PRINTS" id="PR00625">
    <property type="entry name" value="JDOMAIN"/>
</dbReference>
<feature type="compositionally biased region" description="Basic residues" evidence="4">
    <location>
        <begin position="460"/>
        <end position="470"/>
    </location>
</feature>
<comment type="subcellular location">
    <subcellularLocation>
        <location evidence="1">Endoplasmic reticulum</location>
    </subcellularLocation>
</comment>
<evidence type="ECO:0000256" key="4">
    <source>
        <dbReference type="SAM" id="MobiDB-lite"/>
    </source>
</evidence>
<dbReference type="PROSITE" id="PS00636">
    <property type="entry name" value="DNAJ_1"/>
    <property type="match status" value="1"/>
</dbReference>
<sequence length="670" mass="77019">MEDLPKTSYYKTLGVPKDATLATIRSAYRKLVLSCHPDKTQDEAEKAIRQEKFHEVQEAYENLSDESKRHKYDEKVKLAELRAERTEILGERSTTRRTDDYYGASRTGVPPRYDVYDGVRYEVRVPPSNPRTYDRDTYTAEYPEERRPAGKHDDHYSSRRTSGRASEDKRRTREVEEERERERRRKEREREAYARDSRKRDKDRKKDYEAKSSRKFSAHVDDEDSDSELDDRYYKTKREPAPKARYEEPRKRSGDEGQRKSNQRDSKEYADSDLELKTGAVKDYIKNNKSREAVEPEPSRRPTHTRTTSKLENRTPQPPPPSYPIADSAKRSSGRGRGGSRAASPIRSKKERRAPEIVETSSRGKNNVSSTSSAAKGMKSFISASSTGRGPPNRSATYQDTPQYRPKPLQRSETMPVDRMHRGETRPLQTSTLKNMKASSDYSGSSSESESEVTEEIYPKPRRPSPRHQKSTSYRYMEDEGDRFVLEPEETPARRSEDSNQRRPSLPLRGSTARAPTTGRSMPYVSDERSPRPNYTRTESARAPPSKAQPSSKLYREYSPPPEESTRAKHSSPKVYTDEVRHADKYVRRGSEDPGYRDAWPGKFRRPNMHRNETTVVLLTAPKICFDSFSPCVEGLAVNLNAYSRLIDEYCAGGLCYIEGKDKGVIYGKD</sequence>
<feature type="compositionally biased region" description="Basic and acidic residues" evidence="4">
    <location>
        <begin position="230"/>
        <end position="276"/>
    </location>
</feature>
<accession>A0AA39UZU2</accession>
<dbReference type="InterPro" id="IPR018253">
    <property type="entry name" value="DnaJ_domain_CS"/>
</dbReference>
<feature type="compositionally biased region" description="Basic and acidic residues" evidence="4">
    <location>
        <begin position="165"/>
        <end position="181"/>
    </location>
</feature>
<dbReference type="EMBL" id="JAFEKC020000017">
    <property type="protein sequence ID" value="KAK0510132.1"/>
    <property type="molecule type" value="Genomic_DNA"/>
</dbReference>
<gene>
    <name evidence="6" type="ORF">JMJ35_007526</name>
</gene>
<dbReference type="SUPFAM" id="SSF46565">
    <property type="entry name" value="Chaperone J-domain"/>
    <property type="match status" value="1"/>
</dbReference>
<feature type="compositionally biased region" description="Polar residues" evidence="4">
    <location>
        <begin position="427"/>
        <end position="438"/>
    </location>
</feature>
<comment type="caution">
    <text evidence="6">The sequence shown here is derived from an EMBL/GenBank/DDBJ whole genome shotgun (WGS) entry which is preliminary data.</text>
</comment>
<dbReference type="GO" id="GO:0005783">
    <property type="term" value="C:endoplasmic reticulum"/>
    <property type="evidence" value="ECO:0007669"/>
    <property type="project" value="UniProtKB-SubCell"/>
</dbReference>
<dbReference type="GO" id="GO:0051787">
    <property type="term" value="F:misfolded protein binding"/>
    <property type="evidence" value="ECO:0007669"/>
    <property type="project" value="TreeGrafter"/>
</dbReference>
<evidence type="ECO:0000313" key="6">
    <source>
        <dbReference type="EMBL" id="KAK0510132.1"/>
    </source>
</evidence>
<keyword evidence="7" id="KW-1185">Reference proteome</keyword>
<dbReference type="InterPro" id="IPR036869">
    <property type="entry name" value="J_dom_sf"/>
</dbReference>
<feature type="compositionally biased region" description="Polar residues" evidence="4">
    <location>
        <begin position="359"/>
        <end position="374"/>
    </location>
</feature>
<evidence type="ECO:0000313" key="7">
    <source>
        <dbReference type="Proteomes" id="UP001166286"/>
    </source>
</evidence>
<keyword evidence="2" id="KW-0732">Signal</keyword>
<feature type="compositionally biased region" description="Basic and acidic residues" evidence="4">
    <location>
        <begin position="132"/>
        <end position="157"/>
    </location>
</feature>
<proteinExistence type="predicted"/>
<feature type="compositionally biased region" description="Basic and acidic residues" evidence="4">
    <location>
        <begin position="188"/>
        <end position="212"/>
    </location>
</feature>
<keyword evidence="3" id="KW-0256">Endoplasmic reticulum</keyword>
<dbReference type="GO" id="GO:0034975">
    <property type="term" value="P:protein folding in endoplasmic reticulum"/>
    <property type="evidence" value="ECO:0007669"/>
    <property type="project" value="TreeGrafter"/>
</dbReference>
<dbReference type="AlphaFoldDB" id="A0AA39UZU2"/>
<feature type="compositionally biased region" description="Basic and acidic residues" evidence="4">
    <location>
        <begin position="476"/>
        <end position="501"/>
    </location>
</feature>
<feature type="compositionally biased region" description="Low complexity" evidence="4">
    <location>
        <begin position="439"/>
        <end position="448"/>
    </location>
</feature>
<dbReference type="Pfam" id="PF00226">
    <property type="entry name" value="DnaJ"/>
    <property type="match status" value="1"/>
</dbReference>
<organism evidence="6 7">
    <name type="scientific">Cladonia borealis</name>
    <dbReference type="NCBI Taxonomy" id="184061"/>
    <lineage>
        <taxon>Eukaryota</taxon>
        <taxon>Fungi</taxon>
        <taxon>Dikarya</taxon>
        <taxon>Ascomycota</taxon>
        <taxon>Pezizomycotina</taxon>
        <taxon>Lecanoromycetes</taxon>
        <taxon>OSLEUM clade</taxon>
        <taxon>Lecanoromycetidae</taxon>
        <taxon>Lecanorales</taxon>
        <taxon>Lecanorineae</taxon>
        <taxon>Cladoniaceae</taxon>
        <taxon>Cladonia</taxon>
    </lineage>
</organism>
<feature type="domain" description="J" evidence="5">
    <location>
        <begin position="8"/>
        <end position="76"/>
    </location>
</feature>
<evidence type="ECO:0000256" key="3">
    <source>
        <dbReference type="ARBA" id="ARBA00022824"/>
    </source>
</evidence>
<feature type="compositionally biased region" description="Basic and acidic residues" evidence="4">
    <location>
        <begin position="416"/>
        <end position="425"/>
    </location>
</feature>
<dbReference type="CDD" id="cd06257">
    <property type="entry name" value="DnaJ"/>
    <property type="match status" value="1"/>
</dbReference>
<dbReference type="PROSITE" id="PS50076">
    <property type="entry name" value="DNAJ_2"/>
    <property type="match status" value="1"/>
</dbReference>
<dbReference type="Gene3D" id="1.10.287.110">
    <property type="entry name" value="DnaJ domain"/>
    <property type="match status" value="1"/>
</dbReference>
<evidence type="ECO:0000259" key="5">
    <source>
        <dbReference type="PROSITE" id="PS50076"/>
    </source>
</evidence>